<dbReference type="PANTHER" id="PTHR31468:SF2">
    <property type="entry name" value="1,3-BETA-GLUCANOSYLTRANSFERASE GAS1"/>
    <property type="match status" value="1"/>
</dbReference>
<dbReference type="InterPro" id="IPR017853">
    <property type="entry name" value="GH"/>
</dbReference>
<name>A0ABP0NCT4_9DINO</name>
<evidence type="ECO:0000313" key="6">
    <source>
        <dbReference type="EMBL" id="CAK9061617.1"/>
    </source>
</evidence>
<comment type="similarity">
    <text evidence="1">Belongs to the glycosyl hydrolase 72 family.</text>
</comment>
<keyword evidence="7" id="KW-1185">Reference proteome</keyword>
<evidence type="ECO:0000256" key="1">
    <source>
        <dbReference type="ARBA" id="ARBA00007528"/>
    </source>
</evidence>
<accession>A0ABP0NCT4</accession>
<dbReference type="Proteomes" id="UP001642484">
    <property type="component" value="Unassembled WGS sequence"/>
</dbReference>
<dbReference type="EMBL" id="CAXAMN010021629">
    <property type="protein sequence ID" value="CAK9061617.1"/>
    <property type="molecule type" value="Genomic_DNA"/>
</dbReference>
<keyword evidence="3" id="KW-1015">Disulfide bond</keyword>
<dbReference type="InterPro" id="IPR004886">
    <property type="entry name" value="Glucanosyltransferase"/>
</dbReference>
<feature type="signal peptide" evidence="5">
    <location>
        <begin position="1"/>
        <end position="16"/>
    </location>
</feature>
<evidence type="ECO:0000256" key="5">
    <source>
        <dbReference type="SAM" id="SignalP"/>
    </source>
</evidence>
<dbReference type="Gene3D" id="3.20.20.80">
    <property type="entry name" value="Glycosidases"/>
    <property type="match status" value="1"/>
</dbReference>
<gene>
    <name evidence="6" type="ORF">CCMP2556_LOCUS30290</name>
</gene>
<evidence type="ECO:0000256" key="2">
    <source>
        <dbReference type="ARBA" id="ARBA00022729"/>
    </source>
</evidence>
<reference evidence="6 7" key="1">
    <citation type="submission" date="2024-02" db="EMBL/GenBank/DDBJ databases">
        <authorList>
            <person name="Chen Y."/>
            <person name="Shah S."/>
            <person name="Dougan E. K."/>
            <person name="Thang M."/>
            <person name="Chan C."/>
        </authorList>
    </citation>
    <scope>NUCLEOTIDE SEQUENCE [LARGE SCALE GENOMIC DNA]</scope>
</reference>
<evidence type="ECO:0000313" key="7">
    <source>
        <dbReference type="Proteomes" id="UP001642484"/>
    </source>
</evidence>
<feature type="chain" id="PRO_5045391472" evidence="5">
    <location>
        <begin position="17"/>
        <end position="138"/>
    </location>
</feature>
<dbReference type="Pfam" id="PF03198">
    <property type="entry name" value="Glyco_hydro_72"/>
    <property type="match status" value="1"/>
</dbReference>
<organism evidence="6 7">
    <name type="scientific">Durusdinium trenchii</name>
    <dbReference type="NCBI Taxonomy" id="1381693"/>
    <lineage>
        <taxon>Eukaryota</taxon>
        <taxon>Sar</taxon>
        <taxon>Alveolata</taxon>
        <taxon>Dinophyceae</taxon>
        <taxon>Suessiales</taxon>
        <taxon>Symbiodiniaceae</taxon>
        <taxon>Durusdinium</taxon>
    </lineage>
</organism>
<keyword evidence="2 5" id="KW-0732">Signal</keyword>
<evidence type="ECO:0000256" key="4">
    <source>
        <dbReference type="ARBA" id="ARBA00023180"/>
    </source>
</evidence>
<dbReference type="PANTHER" id="PTHR31468">
    <property type="entry name" value="1,3-BETA-GLUCANOSYLTRANSFERASE GAS1"/>
    <property type="match status" value="1"/>
</dbReference>
<sequence>MATVLILASIFGLSLASNRSLSSAAYPVEVRGNLLYDAGGNRFFAKGVAYNPRNGNYGQVLGKKNPQCIPGTPKFAPLQYYQDPASDDMEDQFKTYLPLIAELGSNVVRLYNIDPEKSHDKQVLSATMKICQTMGTWD</sequence>
<dbReference type="SUPFAM" id="SSF51445">
    <property type="entry name" value="(Trans)glycosidases"/>
    <property type="match status" value="1"/>
</dbReference>
<proteinExistence type="inferred from homology"/>
<protein>
    <submittedName>
        <fullName evidence="6">Uncharacterized protein</fullName>
    </submittedName>
</protein>
<evidence type="ECO:0000256" key="3">
    <source>
        <dbReference type="ARBA" id="ARBA00023157"/>
    </source>
</evidence>
<keyword evidence="4" id="KW-0325">Glycoprotein</keyword>
<comment type="caution">
    <text evidence="6">The sequence shown here is derived from an EMBL/GenBank/DDBJ whole genome shotgun (WGS) entry which is preliminary data.</text>
</comment>